<sequence>MKVSANKGFTLIELVVVIVILGILAVVALPRYIDLQDDARESAIVAQFGALASAIKLYHNGWLAAGHTDAVEDLPSFGDGTIASTATGWPYGKTTSEHQYDACVSLWHGLTDTDITAEGTDSVNHVGQIDSDVGITYRDNTCIFVAAHFVQKGKPTIQMTYNNATGEVVIDDAKYDHQGNQVP</sequence>
<dbReference type="PANTHER" id="PTHR30093:SF7">
    <property type="entry name" value="MSHA MAJOR PILIN SUBUNIT MSHA"/>
    <property type="match status" value="1"/>
</dbReference>
<evidence type="ECO:0000313" key="3">
    <source>
        <dbReference type="EMBL" id="ADN77276.1"/>
    </source>
</evidence>
<evidence type="ECO:0000256" key="2">
    <source>
        <dbReference type="SAM" id="Phobius"/>
    </source>
</evidence>
<keyword evidence="2" id="KW-0472">Membrane</keyword>
<protein>
    <recommendedName>
        <fullName evidence="5">Pilin</fullName>
    </recommendedName>
</protein>
<proteinExistence type="predicted"/>
<dbReference type="InterPro" id="IPR000983">
    <property type="entry name" value="Bac_GSPG_pilin"/>
</dbReference>
<organism evidence="3 4">
    <name type="scientific">Ferrimonas balearica (strain DSM 9799 / CCM 4581 / KCTC 23876 / PAT)</name>
    <dbReference type="NCBI Taxonomy" id="550540"/>
    <lineage>
        <taxon>Bacteria</taxon>
        <taxon>Pseudomonadati</taxon>
        <taxon>Pseudomonadota</taxon>
        <taxon>Gammaproteobacteria</taxon>
        <taxon>Alteromonadales</taxon>
        <taxon>Ferrimonadaceae</taxon>
        <taxon>Ferrimonas</taxon>
    </lineage>
</organism>
<dbReference type="PANTHER" id="PTHR30093">
    <property type="entry name" value="GENERAL SECRETION PATHWAY PROTEIN G"/>
    <property type="match status" value="1"/>
</dbReference>
<dbReference type="RefSeq" id="WP_013346582.1">
    <property type="nucleotide sequence ID" value="NC_014541.1"/>
</dbReference>
<dbReference type="HOGENOM" id="CLU_098637_0_1_6"/>
<evidence type="ECO:0008006" key="5">
    <source>
        <dbReference type="Google" id="ProtNLM"/>
    </source>
</evidence>
<keyword evidence="4" id="KW-1185">Reference proteome</keyword>
<keyword evidence="2" id="KW-1133">Transmembrane helix</keyword>
<feature type="transmembrane region" description="Helical" evidence="2">
    <location>
        <begin position="12"/>
        <end position="33"/>
    </location>
</feature>
<reference evidence="3 4" key="1">
    <citation type="journal article" date="2010" name="Stand. Genomic Sci.">
        <title>Complete genome sequence of Ferrimonas balearica type strain (PAT).</title>
        <authorList>
            <person name="Nolan M."/>
            <person name="Sikorski J."/>
            <person name="Davenport K."/>
            <person name="Lucas S."/>
            <person name="Glavina Del Rio T."/>
            <person name="Tice H."/>
            <person name="Cheng J."/>
            <person name="Goodwin L."/>
            <person name="Pitluck S."/>
            <person name="Liolios K."/>
            <person name="Ivanova N."/>
            <person name="Mavromatis K."/>
            <person name="Ovchinnikova G."/>
            <person name="Pati A."/>
            <person name="Chen A."/>
            <person name="Palaniappan K."/>
            <person name="Land M."/>
            <person name="Hauser L."/>
            <person name="Chang Y."/>
            <person name="Jeffries C."/>
            <person name="Tapia R."/>
            <person name="Brettin T."/>
            <person name="Detter J."/>
            <person name="Han C."/>
            <person name="Yasawong M."/>
            <person name="Rohde M."/>
            <person name="Tindall B."/>
            <person name="Goker M."/>
            <person name="Woyke T."/>
            <person name="Bristow J."/>
            <person name="Eisen J."/>
            <person name="Markowitz V."/>
            <person name="Hugenholtz P."/>
            <person name="Kyrpides N."/>
            <person name="Klenk H."/>
            <person name="Lapidus A."/>
        </authorList>
    </citation>
    <scope>NUCLEOTIDE SEQUENCE [LARGE SCALE GENOMIC DNA]</scope>
    <source>
        <strain evidence="4">DSM 9799 / CCM 4581 / KCTC 23876 / PAT</strain>
    </source>
</reference>
<gene>
    <name evidence="3" type="ordered locus">Fbal_3076</name>
</gene>
<dbReference type="Gene3D" id="3.30.700.10">
    <property type="entry name" value="Glycoprotein, Type 4 Pilin"/>
    <property type="match status" value="1"/>
</dbReference>
<dbReference type="EMBL" id="CP002209">
    <property type="protein sequence ID" value="ADN77276.1"/>
    <property type="molecule type" value="Genomic_DNA"/>
</dbReference>
<name>E1SUG9_FERBD</name>
<dbReference type="GO" id="GO:0015628">
    <property type="term" value="P:protein secretion by the type II secretion system"/>
    <property type="evidence" value="ECO:0007669"/>
    <property type="project" value="InterPro"/>
</dbReference>
<dbReference type="Proteomes" id="UP000006683">
    <property type="component" value="Chromosome"/>
</dbReference>
<keyword evidence="1" id="KW-0488">Methylation</keyword>
<dbReference type="KEGG" id="fbl:Fbal_3076"/>
<dbReference type="Pfam" id="PF07963">
    <property type="entry name" value="N_methyl"/>
    <property type="match status" value="1"/>
</dbReference>
<dbReference type="SUPFAM" id="SSF54523">
    <property type="entry name" value="Pili subunits"/>
    <property type="match status" value="1"/>
</dbReference>
<dbReference type="GO" id="GO:0015627">
    <property type="term" value="C:type II protein secretion system complex"/>
    <property type="evidence" value="ECO:0007669"/>
    <property type="project" value="InterPro"/>
</dbReference>
<dbReference type="NCBIfam" id="TIGR02532">
    <property type="entry name" value="IV_pilin_GFxxxE"/>
    <property type="match status" value="1"/>
</dbReference>
<dbReference type="OrthoDB" id="6197717at2"/>
<evidence type="ECO:0000256" key="1">
    <source>
        <dbReference type="ARBA" id="ARBA00022481"/>
    </source>
</evidence>
<dbReference type="eggNOG" id="COG2165">
    <property type="taxonomic scope" value="Bacteria"/>
</dbReference>
<dbReference type="AlphaFoldDB" id="E1SUG9"/>
<dbReference type="STRING" id="550540.Fbal_3076"/>
<evidence type="ECO:0000313" key="4">
    <source>
        <dbReference type="Proteomes" id="UP000006683"/>
    </source>
</evidence>
<dbReference type="InterPro" id="IPR012902">
    <property type="entry name" value="N_methyl_site"/>
</dbReference>
<dbReference type="GeneID" id="80457741"/>
<accession>E1SUG9</accession>
<dbReference type="PRINTS" id="PR00813">
    <property type="entry name" value="BCTERIALGSPG"/>
</dbReference>
<dbReference type="InterPro" id="IPR045584">
    <property type="entry name" value="Pilin-like"/>
</dbReference>
<dbReference type="PROSITE" id="PS00409">
    <property type="entry name" value="PROKAR_NTER_METHYL"/>
    <property type="match status" value="1"/>
</dbReference>
<keyword evidence="2" id="KW-0812">Transmembrane</keyword>